<dbReference type="Proteomes" id="UP000625711">
    <property type="component" value="Unassembled WGS sequence"/>
</dbReference>
<keyword evidence="1" id="KW-0732">Signal</keyword>
<evidence type="ECO:0000256" key="1">
    <source>
        <dbReference type="SAM" id="SignalP"/>
    </source>
</evidence>
<sequence length="88" mass="9586">MKLLYVIVLILMAVLHIDAHPEPFLSKLFGGYSSGGYGGGYYKRPRSYGRSYEYGDGGGGGERYKAICRVHAVDSLAFPGRIGRPVCP</sequence>
<gene>
    <name evidence="2" type="ORF">GWI33_015178</name>
</gene>
<accession>A0A834MA07</accession>
<dbReference type="EMBL" id="JAACXV010013870">
    <property type="protein sequence ID" value="KAF7272010.1"/>
    <property type="molecule type" value="Genomic_DNA"/>
</dbReference>
<dbReference type="AlphaFoldDB" id="A0A834MA07"/>
<name>A0A834MA07_RHYFE</name>
<evidence type="ECO:0000313" key="2">
    <source>
        <dbReference type="EMBL" id="KAF7272010.1"/>
    </source>
</evidence>
<protein>
    <submittedName>
        <fullName evidence="2">Uncharacterized protein</fullName>
    </submittedName>
</protein>
<proteinExistence type="predicted"/>
<feature type="signal peptide" evidence="1">
    <location>
        <begin position="1"/>
        <end position="19"/>
    </location>
</feature>
<keyword evidence="3" id="KW-1185">Reference proteome</keyword>
<reference evidence="2" key="1">
    <citation type="submission" date="2020-08" db="EMBL/GenBank/DDBJ databases">
        <title>Genome sequencing and assembly of the red palm weevil Rhynchophorus ferrugineus.</title>
        <authorList>
            <person name="Dias G.B."/>
            <person name="Bergman C.M."/>
            <person name="Manee M."/>
        </authorList>
    </citation>
    <scope>NUCLEOTIDE SEQUENCE</scope>
    <source>
        <strain evidence="2">AA-2017</strain>
        <tissue evidence="2">Whole larva</tissue>
    </source>
</reference>
<organism evidence="2 3">
    <name type="scientific">Rhynchophorus ferrugineus</name>
    <name type="common">Red palm weevil</name>
    <name type="synonym">Curculio ferrugineus</name>
    <dbReference type="NCBI Taxonomy" id="354439"/>
    <lineage>
        <taxon>Eukaryota</taxon>
        <taxon>Metazoa</taxon>
        <taxon>Ecdysozoa</taxon>
        <taxon>Arthropoda</taxon>
        <taxon>Hexapoda</taxon>
        <taxon>Insecta</taxon>
        <taxon>Pterygota</taxon>
        <taxon>Neoptera</taxon>
        <taxon>Endopterygota</taxon>
        <taxon>Coleoptera</taxon>
        <taxon>Polyphaga</taxon>
        <taxon>Cucujiformia</taxon>
        <taxon>Curculionidae</taxon>
        <taxon>Dryophthorinae</taxon>
        <taxon>Rhynchophorus</taxon>
    </lineage>
</organism>
<feature type="chain" id="PRO_5032419008" evidence="1">
    <location>
        <begin position="20"/>
        <end position="88"/>
    </location>
</feature>
<comment type="caution">
    <text evidence="2">The sequence shown here is derived from an EMBL/GenBank/DDBJ whole genome shotgun (WGS) entry which is preliminary data.</text>
</comment>
<evidence type="ECO:0000313" key="3">
    <source>
        <dbReference type="Proteomes" id="UP000625711"/>
    </source>
</evidence>